<sequence length="267" mass="31249">MKDEQEYQEVLALDIITEKDFLNIAKIEAKSVKDWTEKVCINETLFIEFKLDSGIEANILPKYIFNKLNNKLEIKENNKSLLVYNKNNLNVLGVCRLLSARYNDVKMDFDFYILEENYEPILGFKSCMQPNLIKRASCIENMKEDKNSALKIIEKYDNVFKGIGCIENQCKIRLQSNYEPNIARCRKLPLALHEQKRGLILKNVKNLKGTKISITEDLDKNRLLLYRKCQESIDRKSVFTLEGNIYVKIEDKKYKIQSETDLEQLIS</sequence>
<gene>
    <name evidence="1" type="ORF">CEUTPL_LOCUS892</name>
</gene>
<dbReference type="Gene3D" id="2.40.70.10">
    <property type="entry name" value="Acid Proteases"/>
    <property type="match status" value="1"/>
</dbReference>
<protein>
    <submittedName>
        <fullName evidence="1">Uncharacterized protein</fullName>
    </submittedName>
</protein>
<evidence type="ECO:0000313" key="2">
    <source>
        <dbReference type="Proteomes" id="UP001152799"/>
    </source>
</evidence>
<organism evidence="1 2">
    <name type="scientific">Ceutorhynchus assimilis</name>
    <name type="common">cabbage seed weevil</name>
    <dbReference type="NCBI Taxonomy" id="467358"/>
    <lineage>
        <taxon>Eukaryota</taxon>
        <taxon>Metazoa</taxon>
        <taxon>Ecdysozoa</taxon>
        <taxon>Arthropoda</taxon>
        <taxon>Hexapoda</taxon>
        <taxon>Insecta</taxon>
        <taxon>Pterygota</taxon>
        <taxon>Neoptera</taxon>
        <taxon>Endopterygota</taxon>
        <taxon>Coleoptera</taxon>
        <taxon>Polyphaga</taxon>
        <taxon>Cucujiformia</taxon>
        <taxon>Curculionidae</taxon>
        <taxon>Ceutorhynchinae</taxon>
        <taxon>Ceutorhynchus</taxon>
    </lineage>
</organism>
<dbReference type="OrthoDB" id="10066957at2759"/>
<dbReference type="EMBL" id="OU892277">
    <property type="protein sequence ID" value="CAG9760156.1"/>
    <property type="molecule type" value="Genomic_DNA"/>
</dbReference>
<dbReference type="Proteomes" id="UP001152799">
    <property type="component" value="Chromosome 1"/>
</dbReference>
<evidence type="ECO:0000313" key="1">
    <source>
        <dbReference type="EMBL" id="CAG9760156.1"/>
    </source>
</evidence>
<keyword evidence="2" id="KW-1185">Reference proteome</keyword>
<accession>A0A9N9MDK1</accession>
<proteinExistence type="predicted"/>
<dbReference type="AlphaFoldDB" id="A0A9N9MDK1"/>
<name>A0A9N9MDK1_9CUCU</name>
<dbReference type="InterPro" id="IPR021109">
    <property type="entry name" value="Peptidase_aspartic_dom_sf"/>
</dbReference>
<reference evidence="1" key="1">
    <citation type="submission" date="2022-01" db="EMBL/GenBank/DDBJ databases">
        <authorList>
            <person name="King R."/>
        </authorList>
    </citation>
    <scope>NUCLEOTIDE SEQUENCE</scope>
</reference>